<dbReference type="CDD" id="cd06170">
    <property type="entry name" value="LuxR_C_like"/>
    <property type="match status" value="1"/>
</dbReference>
<dbReference type="EMBL" id="JACJVR010000130">
    <property type="protein sequence ID" value="MBB6695570.1"/>
    <property type="molecule type" value="Genomic_DNA"/>
</dbReference>
<dbReference type="PROSITE" id="PS00622">
    <property type="entry name" value="HTH_LUXR_1"/>
    <property type="match status" value="1"/>
</dbReference>
<gene>
    <name evidence="5" type="ORF">H7B90_29685</name>
</gene>
<proteinExistence type="predicted"/>
<accession>A0A841UCD3</accession>
<sequence>MMDASARPSLEGLLRTKLHMPGTPAWHLARTRLWEKLDGSPACRLTTVAAPPGYGKTTLVSVWIRERGWPSGWLSLDGMENDPLRFWRYMAGAAERALGSPLGGGSAESGIVSAESLQALILDALIDYAEREEAPLVLALDDYHVIQAPAIHEALHRWIERLPSPVRLVLLSRHGIPMPLAGWRANGRLQELDMRDLRFNEEETIGYWRLQWGREPDGEALARWMHRTEGWAAMLRLMTISSAAEGGPSEEEAVLSGRSRRVSDYLMEEAYGRLPEEMKRFLRRTSILDRLCVSLCAEVANDPGAEERLGELERIGMFLIPLDDERRWFRYHHLFGEFLRDRLRREQGEAEPELQAKAARWHQSHGYDEEAVEHAFASGDVGLAAEWIERKAHVWLKLREIATLRGWLERIPAPFANRPELVLLSLWIDLMEGRTAPADERLRRLNEALEGMKREGNGAAYARMHEEVRIAENFAAVRSGDFDLSLSLIRGYGERNDLPDRDTPLLLSLGLELNEGAVPFIRGAFGFEGSVARAESYHRAYGYFLSKNGLQEFAYTSYQQTAMAEVSYLRNRLAEAREYVEEALRLAKKNGTAGAFVPAALVRSDLWAAEGEEDAALAEIDEAMRELRRRHWQTTAWYGKLDARRVYRRLLRGDREPAVLWADDYVRRSAARKGGRSVVYPDDEDFAYARIRFALGETEAAATAARSLLRAAVGRANPLSEVQACLLLCEISAGRGAPAESERHLLQALKRACPDDIARPFLDAGPPVAKRLSEWANAAPVVAGLAPSETEFARRLASAAGYAPGEPERSPGARSLESLTPREREVLACMARGMSNKAIASELYLTEGTVKLHLHRIYGKLGAEGRVQAIRIAERLGLLEAR</sequence>
<dbReference type="GO" id="GO:0003677">
    <property type="term" value="F:DNA binding"/>
    <property type="evidence" value="ECO:0007669"/>
    <property type="project" value="UniProtKB-KW"/>
</dbReference>
<evidence type="ECO:0000313" key="5">
    <source>
        <dbReference type="EMBL" id="MBB6695570.1"/>
    </source>
</evidence>
<keyword evidence="1" id="KW-0805">Transcription regulation</keyword>
<dbReference type="SMART" id="SM00421">
    <property type="entry name" value="HTH_LUXR"/>
    <property type="match status" value="1"/>
</dbReference>
<dbReference type="InterPro" id="IPR041617">
    <property type="entry name" value="TPR_MalT"/>
</dbReference>
<feature type="domain" description="HTH luxR-type" evidence="4">
    <location>
        <begin position="812"/>
        <end position="877"/>
    </location>
</feature>
<comment type="caution">
    <text evidence="5">The sequence shown here is derived from an EMBL/GenBank/DDBJ whole genome shotgun (WGS) entry which is preliminary data.</text>
</comment>
<keyword evidence="6" id="KW-1185">Reference proteome</keyword>
<dbReference type="InterPro" id="IPR016032">
    <property type="entry name" value="Sig_transdc_resp-reg_C-effctor"/>
</dbReference>
<evidence type="ECO:0000256" key="3">
    <source>
        <dbReference type="ARBA" id="ARBA00023163"/>
    </source>
</evidence>
<reference evidence="5 6" key="1">
    <citation type="submission" date="2020-08" db="EMBL/GenBank/DDBJ databases">
        <title>Cohnella phylogeny.</title>
        <authorList>
            <person name="Dunlap C."/>
        </authorList>
    </citation>
    <scope>NUCLEOTIDE SEQUENCE [LARGE SCALE GENOMIC DNA]</scope>
    <source>
        <strain evidence="5 6">DSM 25239</strain>
    </source>
</reference>
<dbReference type="Pfam" id="PF25873">
    <property type="entry name" value="WHD_MalT"/>
    <property type="match status" value="1"/>
</dbReference>
<dbReference type="InterPro" id="IPR000792">
    <property type="entry name" value="Tscrpt_reg_LuxR_C"/>
</dbReference>
<dbReference type="InterPro" id="IPR059106">
    <property type="entry name" value="WHD_MalT"/>
</dbReference>
<dbReference type="InterPro" id="IPR027417">
    <property type="entry name" value="P-loop_NTPase"/>
</dbReference>
<dbReference type="Pfam" id="PF17874">
    <property type="entry name" value="TPR_MalT"/>
    <property type="match status" value="1"/>
</dbReference>
<dbReference type="RefSeq" id="WP_185139517.1">
    <property type="nucleotide sequence ID" value="NZ_BORM01000010.1"/>
</dbReference>
<dbReference type="PANTHER" id="PTHR44688:SF16">
    <property type="entry name" value="DNA-BINDING TRANSCRIPTIONAL ACTIVATOR DEVR_DOSR"/>
    <property type="match status" value="1"/>
</dbReference>
<keyword evidence="2" id="KW-0238">DNA-binding</keyword>
<dbReference type="Pfam" id="PF00196">
    <property type="entry name" value="GerE"/>
    <property type="match status" value="1"/>
</dbReference>
<dbReference type="Gene3D" id="1.10.10.10">
    <property type="entry name" value="Winged helix-like DNA-binding domain superfamily/Winged helix DNA-binding domain"/>
    <property type="match status" value="1"/>
</dbReference>
<dbReference type="Proteomes" id="UP000553776">
    <property type="component" value="Unassembled WGS sequence"/>
</dbReference>
<dbReference type="PANTHER" id="PTHR44688">
    <property type="entry name" value="DNA-BINDING TRANSCRIPTIONAL ACTIVATOR DEVR_DOSR"/>
    <property type="match status" value="1"/>
</dbReference>
<dbReference type="InterPro" id="IPR036388">
    <property type="entry name" value="WH-like_DNA-bd_sf"/>
</dbReference>
<dbReference type="SUPFAM" id="SSF52540">
    <property type="entry name" value="P-loop containing nucleoside triphosphate hydrolases"/>
    <property type="match status" value="1"/>
</dbReference>
<dbReference type="GO" id="GO:0006355">
    <property type="term" value="P:regulation of DNA-templated transcription"/>
    <property type="evidence" value="ECO:0007669"/>
    <property type="project" value="InterPro"/>
</dbReference>
<protein>
    <recommendedName>
        <fullName evidence="4">HTH luxR-type domain-containing protein</fullName>
    </recommendedName>
</protein>
<evidence type="ECO:0000313" key="6">
    <source>
        <dbReference type="Proteomes" id="UP000553776"/>
    </source>
</evidence>
<evidence type="ECO:0000256" key="2">
    <source>
        <dbReference type="ARBA" id="ARBA00023125"/>
    </source>
</evidence>
<keyword evidence="3" id="KW-0804">Transcription</keyword>
<evidence type="ECO:0000259" key="4">
    <source>
        <dbReference type="PROSITE" id="PS50043"/>
    </source>
</evidence>
<dbReference type="Gene3D" id="1.25.40.10">
    <property type="entry name" value="Tetratricopeptide repeat domain"/>
    <property type="match status" value="1"/>
</dbReference>
<organism evidence="5 6">
    <name type="scientific">Cohnella xylanilytica</name>
    <dbReference type="NCBI Taxonomy" id="557555"/>
    <lineage>
        <taxon>Bacteria</taxon>
        <taxon>Bacillati</taxon>
        <taxon>Bacillota</taxon>
        <taxon>Bacilli</taxon>
        <taxon>Bacillales</taxon>
        <taxon>Paenibacillaceae</taxon>
        <taxon>Cohnella</taxon>
    </lineage>
</organism>
<dbReference type="InterPro" id="IPR011990">
    <property type="entry name" value="TPR-like_helical_dom_sf"/>
</dbReference>
<dbReference type="PROSITE" id="PS50043">
    <property type="entry name" value="HTH_LUXR_2"/>
    <property type="match status" value="1"/>
</dbReference>
<dbReference type="SUPFAM" id="SSF46894">
    <property type="entry name" value="C-terminal effector domain of the bipartite response regulators"/>
    <property type="match status" value="1"/>
</dbReference>
<dbReference type="AlphaFoldDB" id="A0A841UCD3"/>
<name>A0A841UCD3_9BACL</name>
<evidence type="ECO:0000256" key="1">
    <source>
        <dbReference type="ARBA" id="ARBA00023015"/>
    </source>
</evidence>
<dbReference type="PRINTS" id="PR00038">
    <property type="entry name" value="HTHLUXR"/>
</dbReference>